<keyword evidence="14" id="KW-0969">Cilium</keyword>
<evidence type="ECO:0000256" key="7">
    <source>
        <dbReference type="ARBA" id="ARBA00022782"/>
    </source>
</evidence>
<evidence type="ECO:0000313" key="26">
    <source>
        <dbReference type="Proteomes" id="UP001177744"/>
    </source>
</evidence>
<evidence type="ECO:0000256" key="23">
    <source>
        <dbReference type="SAM" id="Phobius"/>
    </source>
</evidence>
<feature type="transmembrane region" description="Helical" evidence="23">
    <location>
        <begin position="629"/>
        <end position="649"/>
    </location>
</feature>
<evidence type="ECO:0000313" key="25">
    <source>
        <dbReference type="EMBL" id="KAK1335574.1"/>
    </source>
</evidence>
<dbReference type="GO" id="GO:0036128">
    <property type="term" value="C:CatSper complex"/>
    <property type="evidence" value="ECO:0007669"/>
    <property type="project" value="InterPro"/>
</dbReference>
<evidence type="ECO:0000256" key="10">
    <source>
        <dbReference type="ARBA" id="ARBA00022871"/>
    </source>
</evidence>
<dbReference type="GO" id="GO:0005227">
    <property type="term" value="F:calcium-activated cation channel activity"/>
    <property type="evidence" value="ECO:0007669"/>
    <property type="project" value="InterPro"/>
</dbReference>
<keyword evidence="2" id="KW-0217">Developmental protein</keyword>
<dbReference type="GO" id="GO:0030317">
    <property type="term" value="P:flagellated sperm motility"/>
    <property type="evidence" value="ECO:0007669"/>
    <property type="project" value="InterPro"/>
</dbReference>
<keyword evidence="26" id="KW-1185">Reference proteome</keyword>
<keyword evidence="3" id="KW-1003">Cell membrane</keyword>
<dbReference type="GO" id="GO:0007283">
    <property type="term" value="P:spermatogenesis"/>
    <property type="evidence" value="ECO:0007669"/>
    <property type="project" value="UniProtKB-KW"/>
</dbReference>
<keyword evidence="8" id="KW-0106">Calcium</keyword>
<sequence length="792" mass="88439">MEGEGIDGGGSYTDTWNRSDRNWRIWWELEELRTQLLPHANRFTLNSFTGKRKEDRSDLWKALHSKPVPARADSFCGQPISRDSCKMTVKERKILPVGRTVPSIVADQPSMAGKAPNETDTSTLEVPSRSSSPAPHHRPGHRRAHRHHKSHHHGVAHHHGESHHHGEFQGSPDNAFSRHSPDPPHPLTQLRLIAPSPPTTPMIRHPFMMSTTTAAGDIMVGPTTLVTPTPRRGSTTPVSFAIMAGSITKASPPTLKSTTKTVSTLSEVGPIPLMLTTTASTIIIYPTTTEVSSTTAATVSTTTATVAIVVSTTTGSTTMGSILVDLYAAHSMARASSVFQPSTAHKQSMAISLMRSRSTVHSHPPRAPAKSILWNTSLKPQRAGLKMSKIRTKPAKPRGSTRRHTVGTSAKMLSVLTQSLIFDAFIFIVVCLNIIMLVAQTFANVEIRGEWYFMVFDCIFLSIYVVEALLKIITMGLDYFYDSWNILDFFIMAMAALEFTLVQFNSRSLKRTVYNPNFFRIFKVFKSLRALRAVRVLRRLSFLTSVQEVTGTLVRSMPSITAILVLMFTCLCILCCGAGVEDGGGNRGQGDGVRQALRAWFGPEPPVLFSVVLRGLFRQSDPNRFQNIFTTIFTLFTLLTLDDWSQIYVDSRANGAWYIIPILMIYIVIQYFIFLNLVIAVLVDNFQMALLRGLEKVKQERAAQIQEKLLAESLTMLSEEEPKEVMSEHTKQKLLIEKKFGTMTTKQQELLFHFLQLSTGVEHYQQKFRSQASVIDEIVDTAFEAGEEDFRK</sequence>
<evidence type="ECO:0000256" key="9">
    <source>
        <dbReference type="ARBA" id="ARBA00022846"/>
    </source>
</evidence>
<dbReference type="InterPro" id="IPR027359">
    <property type="entry name" value="Volt_channel_dom_sf"/>
</dbReference>
<evidence type="ECO:0000259" key="24">
    <source>
        <dbReference type="Pfam" id="PF00520"/>
    </source>
</evidence>
<evidence type="ECO:0000256" key="15">
    <source>
        <dbReference type="ARBA" id="ARBA00023136"/>
    </source>
</evidence>
<protein>
    <recommendedName>
        <fullName evidence="21">Cation channel sperm-associated protein 1</fullName>
    </recommendedName>
</protein>
<dbReference type="PANTHER" id="PTHR47193:SF1">
    <property type="entry name" value="CATION CHANNEL SPERM-ASSOCIATED PROTEIN 1"/>
    <property type="match status" value="1"/>
</dbReference>
<evidence type="ECO:0000256" key="4">
    <source>
        <dbReference type="ARBA" id="ARBA00022568"/>
    </source>
</evidence>
<evidence type="ECO:0000256" key="12">
    <source>
        <dbReference type="ARBA" id="ARBA00022989"/>
    </source>
</evidence>
<keyword evidence="12 23" id="KW-1133">Transmembrane helix</keyword>
<keyword evidence="6 23" id="KW-0812">Transmembrane</keyword>
<feature type="region of interest" description="Disordered" evidence="22">
    <location>
        <begin position="105"/>
        <end position="196"/>
    </location>
</feature>
<comment type="similarity">
    <text evidence="20">Belongs to the cation channel sperm-associated (TC 1.A.1.19) family.</text>
</comment>
<dbReference type="GO" id="GO:0060296">
    <property type="term" value="P:regulation of cilium beat frequency involved in ciliary motility"/>
    <property type="evidence" value="ECO:0007669"/>
    <property type="project" value="TreeGrafter"/>
</dbReference>
<gene>
    <name evidence="25" type="ORF">QTO34_003364</name>
</gene>
<dbReference type="GO" id="GO:0005245">
    <property type="term" value="F:voltage-gated calcium channel activity"/>
    <property type="evidence" value="ECO:0007669"/>
    <property type="project" value="TreeGrafter"/>
</dbReference>
<keyword evidence="4" id="KW-0109">Calcium transport</keyword>
<evidence type="ECO:0000256" key="3">
    <source>
        <dbReference type="ARBA" id="ARBA00022475"/>
    </source>
</evidence>
<keyword evidence="7" id="KW-0221">Differentiation</keyword>
<evidence type="ECO:0000256" key="1">
    <source>
        <dbReference type="ARBA" id="ARBA00022448"/>
    </source>
</evidence>
<evidence type="ECO:0000256" key="21">
    <source>
        <dbReference type="ARBA" id="ARBA00070014"/>
    </source>
</evidence>
<dbReference type="Gene3D" id="1.10.287.70">
    <property type="match status" value="1"/>
</dbReference>
<feature type="transmembrane region" description="Helical" evidence="23">
    <location>
        <begin position="655"/>
        <end position="683"/>
    </location>
</feature>
<dbReference type="FunFam" id="1.10.287.70:FF:000140">
    <property type="entry name" value="cation channel sperm-associated protein 1"/>
    <property type="match status" value="1"/>
</dbReference>
<evidence type="ECO:0000256" key="16">
    <source>
        <dbReference type="ARBA" id="ARBA00023273"/>
    </source>
</evidence>
<evidence type="ECO:0000256" key="17">
    <source>
        <dbReference type="ARBA" id="ARBA00023303"/>
    </source>
</evidence>
<reference evidence="25" key="1">
    <citation type="submission" date="2023-06" db="EMBL/GenBank/DDBJ databases">
        <title>Reference genome for the Northern bat (Eptesicus nilssonii), a most northern bat species.</title>
        <authorList>
            <person name="Laine V.N."/>
            <person name="Pulliainen A.T."/>
            <person name="Lilley T.M."/>
        </authorList>
    </citation>
    <scope>NUCLEOTIDE SEQUENCE</scope>
    <source>
        <strain evidence="25">BLF_Eptnil</strain>
        <tissue evidence="25">Kidney</tissue>
    </source>
</reference>
<evidence type="ECO:0000256" key="14">
    <source>
        <dbReference type="ARBA" id="ARBA00023069"/>
    </source>
</evidence>
<evidence type="ECO:0000256" key="8">
    <source>
        <dbReference type="ARBA" id="ARBA00022837"/>
    </source>
</evidence>
<evidence type="ECO:0000256" key="19">
    <source>
        <dbReference type="ARBA" id="ARBA00060429"/>
    </source>
</evidence>
<dbReference type="FunFam" id="1.20.120.350:FF:000078">
    <property type="entry name" value="Cation channel sperm associated 1"/>
    <property type="match status" value="1"/>
</dbReference>
<name>A0AA40HQH7_CNENI</name>
<evidence type="ECO:0000256" key="5">
    <source>
        <dbReference type="ARBA" id="ARBA00022673"/>
    </source>
</evidence>
<evidence type="ECO:0000256" key="2">
    <source>
        <dbReference type="ARBA" id="ARBA00022473"/>
    </source>
</evidence>
<keyword evidence="15 23" id="KW-0472">Membrane</keyword>
<proteinExistence type="inferred from homology"/>
<evidence type="ECO:0000256" key="20">
    <source>
        <dbReference type="ARBA" id="ARBA00061150"/>
    </source>
</evidence>
<dbReference type="Gene3D" id="1.20.120.350">
    <property type="entry name" value="Voltage-gated potassium channels. Chain C"/>
    <property type="match status" value="1"/>
</dbReference>
<dbReference type="SUPFAM" id="SSF81324">
    <property type="entry name" value="Voltage-gated potassium channels"/>
    <property type="match status" value="1"/>
</dbReference>
<keyword evidence="1" id="KW-0813">Transport</keyword>
<keyword evidence="10" id="KW-0744">Spermatogenesis</keyword>
<feature type="transmembrane region" description="Helical" evidence="23">
    <location>
        <begin position="600"/>
        <end position="617"/>
    </location>
</feature>
<dbReference type="InterPro" id="IPR005821">
    <property type="entry name" value="Ion_trans_dom"/>
</dbReference>
<dbReference type="PANTHER" id="PTHR47193">
    <property type="entry name" value="CATION CHANNEL SPERM-ASSOCIATED PROTEIN 1"/>
    <property type="match status" value="1"/>
</dbReference>
<keyword evidence="5" id="KW-0107">Calcium channel</keyword>
<keyword evidence="13" id="KW-0406">Ion transport</keyword>
<keyword evidence="11" id="KW-0851">Voltage-gated channel</keyword>
<dbReference type="Proteomes" id="UP001177744">
    <property type="component" value="Unassembled WGS sequence"/>
</dbReference>
<keyword evidence="16" id="KW-0966">Cell projection</keyword>
<feature type="compositionally biased region" description="Basic residues" evidence="22">
    <location>
        <begin position="135"/>
        <end position="162"/>
    </location>
</feature>
<comment type="subcellular location">
    <subcellularLocation>
        <location evidence="19">Cell projection</location>
        <location evidence="19">Cilium</location>
        <location evidence="19">Flagellum membrane</location>
        <topology evidence="19">Multi-pass membrane protein</topology>
    </subcellularLocation>
</comment>
<dbReference type="GO" id="GO:0036126">
    <property type="term" value="C:sperm flagellum"/>
    <property type="evidence" value="ECO:0007669"/>
    <property type="project" value="UniProtKB-ARBA"/>
</dbReference>
<evidence type="ECO:0000256" key="18">
    <source>
        <dbReference type="ARBA" id="ARBA00036634"/>
    </source>
</evidence>
<evidence type="ECO:0000256" key="11">
    <source>
        <dbReference type="ARBA" id="ARBA00022882"/>
    </source>
</evidence>
<keyword evidence="9" id="KW-0282">Flagellum</keyword>
<dbReference type="EMBL" id="JAULJE010000013">
    <property type="protein sequence ID" value="KAK1335574.1"/>
    <property type="molecule type" value="Genomic_DNA"/>
</dbReference>
<organism evidence="25 26">
    <name type="scientific">Cnephaeus nilssonii</name>
    <name type="common">Northern bat</name>
    <name type="synonym">Eptesicus nilssonii</name>
    <dbReference type="NCBI Taxonomy" id="3371016"/>
    <lineage>
        <taxon>Eukaryota</taxon>
        <taxon>Metazoa</taxon>
        <taxon>Chordata</taxon>
        <taxon>Craniata</taxon>
        <taxon>Vertebrata</taxon>
        <taxon>Euteleostomi</taxon>
        <taxon>Mammalia</taxon>
        <taxon>Eutheria</taxon>
        <taxon>Laurasiatheria</taxon>
        <taxon>Chiroptera</taxon>
        <taxon>Yangochiroptera</taxon>
        <taxon>Vespertilionidae</taxon>
        <taxon>Cnephaeus</taxon>
    </lineage>
</organism>
<feature type="transmembrane region" description="Helical" evidence="23">
    <location>
        <begin position="451"/>
        <end position="474"/>
    </location>
</feature>
<keyword evidence="17" id="KW-0407">Ion channel</keyword>
<evidence type="ECO:0000256" key="13">
    <source>
        <dbReference type="ARBA" id="ARBA00023065"/>
    </source>
</evidence>
<dbReference type="GO" id="GO:0030154">
    <property type="term" value="P:cell differentiation"/>
    <property type="evidence" value="ECO:0007669"/>
    <property type="project" value="UniProtKB-KW"/>
</dbReference>
<feature type="transmembrane region" description="Helical" evidence="23">
    <location>
        <begin position="486"/>
        <end position="504"/>
    </location>
</feature>
<comment type="caution">
    <text evidence="25">The sequence shown here is derived from an EMBL/GenBank/DDBJ whole genome shotgun (WGS) entry which is preliminary data.</text>
</comment>
<dbReference type="AlphaFoldDB" id="A0AA40HQH7"/>
<dbReference type="InterPro" id="IPR028746">
    <property type="entry name" value="CatSper1"/>
</dbReference>
<evidence type="ECO:0000256" key="6">
    <source>
        <dbReference type="ARBA" id="ARBA00022692"/>
    </source>
</evidence>
<dbReference type="Pfam" id="PF00520">
    <property type="entry name" value="Ion_trans"/>
    <property type="match status" value="1"/>
</dbReference>
<feature type="transmembrane region" description="Helical" evidence="23">
    <location>
        <begin position="560"/>
        <end position="580"/>
    </location>
</feature>
<evidence type="ECO:0000256" key="22">
    <source>
        <dbReference type="SAM" id="MobiDB-lite"/>
    </source>
</evidence>
<feature type="domain" description="Ion transport" evidence="24">
    <location>
        <begin position="421"/>
        <end position="688"/>
    </location>
</feature>
<feature type="transmembrane region" description="Helical" evidence="23">
    <location>
        <begin position="420"/>
        <end position="439"/>
    </location>
</feature>
<accession>A0AA40HQH7</accession>
<comment type="catalytic activity">
    <reaction evidence="18">
        <text>Ca(2+)(in) = Ca(2+)(out)</text>
        <dbReference type="Rhea" id="RHEA:29671"/>
        <dbReference type="ChEBI" id="CHEBI:29108"/>
    </reaction>
</comment>